<comment type="caution">
    <text evidence="3">The sequence shown here is derived from an EMBL/GenBank/DDBJ whole genome shotgun (WGS) entry which is preliminary data.</text>
</comment>
<dbReference type="AlphaFoldDB" id="A0A848MXG6"/>
<accession>A0A848MXG6</accession>
<dbReference type="Pfam" id="PF03354">
    <property type="entry name" value="TerL_ATPase"/>
    <property type="match status" value="1"/>
</dbReference>
<evidence type="ECO:0000313" key="4">
    <source>
        <dbReference type="Proteomes" id="UP000557857"/>
    </source>
</evidence>
<gene>
    <name evidence="3" type="ORF">HI921_09010</name>
</gene>
<reference evidence="3 4" key="1">
    <citation type="submission" date="2020-04" db="EMBL/GenBank/DDBJ databases">
        <authorList>
            <person name="Abaymova A."/>
            <person name="Teymurazov M."/>
            <person name="Tazyna O."/>
            <person name="Chatushin Y."/>
            <person name="Svetoch E."/>
            <person name="Pereligyn V."/>
            <person name="Pohylenko V."/>
            <person name="Platonov M."/>
            <person name="Kartsev N."/>
            <person name="Skryabin Y."/>
            <person name="Sizova A."/>
            <person name="Solomentsev V."/>
            <person name="Kislichkina A."/>
            <person name="Bogun A."/>
        </authorList>
    </citation>
    <scope>NUCLEOTIDE SEQUENCE [LARGE SCALE GENOMIC DNA]</scope>
    <source>
        <strain evidence="4">SCPM-O-B-8398 (E28)</strain>
    </source>
</reference>
<evidence type="ECO:0000259" key="1">
    <source>
        <dbReference type="Pfam" id="PF03354"/>
    </source>
</evidence>
<dbReference type="GO" id="GO:0004519">
    <property type="term" value="F:endonuclease activity"/>
    <property type="evidence" value="ECO:0007669"/>
    <property type="project" value="InterPro"/>
</dbReference>
<dbReference type="InterPro" id="IPR046461">
    <property type="entry name" value="TerL_ATPase"/>
</dbReference>
<dbReference type="InterPro" id="IPR027417">
    <property type="entry name" value="P-loop_NTPase"/>
</dbReference>
<dbReference type="Gene3D" id="3.40.50.300">
    <property type="entry name" value="P-loop containing nucleotide triphosphate hydrolases"/>
    <property type="match status" value="1"/>
</dbReference>
<dbReference type="RefSeq" id="WP_169058685.1">
    <property type="nucleotide sequence ID" value="NZ_JABCAG010000023.1"/>
</dbReference>
<dbReference type="EMBL" id="JABCAG010000023">
    <property type="protein sequence ID" value="NMP58600.1"/>
    <property type="molecule type" value="Genomic_DNA"/>
</dbReference>
<feature type="domain" description="Terminase large subunit-like ATPase" evidence="1">
    <location>
        <begin position="84"/>
        <end position="257"/>
    </location>
</feature>
<proteinExistence type="predicted"/>
<name>A0A848MXG6_ENTMU</name>
<dbReference type="PANTHER" id="PTHR41287">
    <property type="match status" value="1"/>
</dbReference>
<evidence type="ECO:0000313" key="3">
    <source>
        <dbReference type="EMBL" id="NMP58600.1"/>
    </source>
</evidence>
<protein>
    <submittedName>
        <fullName evidence="3">Terminase large subunit</fullName>
    </submittedName>
</protein>
<dbReference type="Pfam" id="PF20441">
    <property type="entry name" value="TerL_nuclease"/>
    <property type="match status" value="1"/>
</dbReference>
<evidence type="ECO:0000259" key="2">
    <source>
        <dbReference type="Pfam" id="PF20441"/>
    </source>
</evidence>
<feature type="domain" description="Terminase large subunit-like endonuclease" evidence="2">
    <location>
        <begin position="273"/>
        <end position="555"/>
    </location>
</feature>
<dbReference type="InterPro" id="IPR046462">
    <property type="entry name" value="TerL_nuclease"/>
</dbReference>
<dbReference type="Proteomes" id="UP000557857">
    <property type="component" value="Unassembled WGS sequence"/>
</dbReference>
<dbReference type="InterPro" id="IPR005021">
    <property type="entry name" value="Terminase_largesu-like"/>
</dbReference>
<sequence length="580" mass="67271">MIDYQRIPNKLRDDTYAYAVLIVERKIISCKKVYDACVRHLKDLLKIPKLSWKYNYDPVEAAKAIEFLEMLPDVKTGKTYPLVDFQRFIIGSIYGWRSKNNRTIRRFKKAFISVARKNGKTILIAGIVLYEFLFAKNPALSRQIFCTANDKKQASIAFDMARKQLDALRSKYPDIRKATKRVREFLKNLRDESYITVLSKETGAIDGFEPYIGVFDEYGASKTDEMMELIESGQGQLDNPLILIISTANFNLNVPMYRVEYPRMKDILEETLEDEEQFIYIAEQESIKELEQPEMYIKSNPILSVSALHEKMMTNLKKRWKAGKEKGTTIKIMVKNFNMWSQSSDEAYLSADHWKKALIDKPDIKGKKVWFGIDVGRTSDLFSISWVVHMGDYFYVDSFSFIATKYGLATKEKRDGISYTNLQMKNECKITDLESGVIDYDETYEWLEQFIYENDLDVQCIAFDPHQYGHILTLIEKNHPEWLQAEVRQTSLVLNMPTKQFRDDVINLKIRHSGNELLTAAIYNAITKVDNNGMRIDKNKNSNKIDPIDALLDAYAMCYTEFQSGGYWTDEKILGGDFGF</sequence>
<organism evidence="3 4">
    <name type="scientific">Enterococcus mundtii</name>
    <dbReference type="NCBI Taxonomy" id="53346"/>
    <lineage>
        <taxon>Bacteria</taxon>
        <taxon>Bacillati</taxon>
        <taxon>Bacillota</taxon>
        <taxon>Bacilli</taxon>
        <taxon>Lactobacillales</taxon>
        <taxon>Enterococcaceae</taxon>
        <taxon>Enterococcus</taxon>
    </lineage>
</organism>
<dbReference type="PANTHER" id="PTHR41287:SF1">
    <property type="entry name" value="PROTEIN YMFN"/>
    <property type="match status" value="1"/>
</dbReference>